<evidence type="ECO:0000256" key="4">
    <source>
        <dbReference type="PROSITE-ProRule" id="PRU00169"/>
    </source>
</evidence>
<evidence type="ECO:0000259" key="5">
    <source>
        <dbReference type="PROSITE" id="PS50043"/>
    </source>
</evidence>
<dbReference type="Proteomes" id="UP000471435">
    <property type="component" value="Unassembled WGS sequence"/>
</dbReference>
<comment type="caution">
    <text evidence="4">Lacks conserved residue(s) required for the propagation of feature annotation.</text>
</comment>
<dbReference type="SUPFAM" id="SSF52172">
    <property type="entry name" value="CheY-like"/>
    <property type="match status" value="1"/>
</dbReference>
<sequence length="208" mass="22877">MTDRITLHIVDPVSRVRAEIASVVFDLGYHAEVYANIAEVTERPPRSGILIMRDDPLLGGIEGLVQKLSDKGVWLPIIATGDDPGPHEVVSAMKAGALDYIQMPIDHARLDMTLGKLSGEAETYARSRRRMIEARDRISNLSKREGEVLDWLARGCSNKVIARELAISPRTVEIHRANMMTKLGARHAAEAVRVKLEAQIEIAPGIAS</sequence>
<dbReference type="Gene3D" id="3.40.50.2300">
    <property type="match status" value="1"/>
</dbReference>
<dbReference type="InterPro" id="IPR036388">
    <property type="entry name" value="WH-like_DNA-bd_sf"/>
</dbReference>
<dbReference type="Pfam" id="PF00196">
    <property type="entry name" value="GerE"/>
    <property type="match status" value="1"/>
</dbReference>
<comment type="caution">
    <text evidence="7">The sequence shown here is derived from an EMBL/GenBank/DDBJ whole genome shotgun (WGS) entry which is preliminary data.</text>
</comment>
<dbReference type="InterPro" id="IPR016032">
    <property type="entry name" value="Sig_transdc_resp-reg_C-effctor"/>
</dbReference>
<dbReference type="SUPFAM" id="SSF46894">
    <property type="entry name" value="C-terminal effector domain of the bipartite response regulators"/>
    <property type="match status" value="1"/>
</dbReference>
<evidence type="ECO:0000313" key="7">
    <source>
        <dbReference type="EMBL" id="MXP46082.1"/>
    </source>
</evidence>
<gene>
    <name evidence="7" type="ORF">GRI43_01580</name>
</gene>
<protein>
    <submittedName>
        <fullName evidence="7">Helix-turn-helix transcriptional regulator</fullName>
    </submittedName>
</protein>
<keyword evidence="2" id="KW-0238">DNA-binding</keyword>
<name>A0A6I4V2A0_9SPHN</name>
<evidence type="ECO:0000313" key="8">
    <source>
        <dbReference type="Proteomes" id="UP000471435"/>
    </source>
</evidence>
<dbReference type="PROSITE" id="PS50110">
    <property type="entry name" value="RESPONSE_REGULATORY"/>
    <property type="match status" value="1"/>
</dbReference>
<dbReference type="SMART" id="SM00421">
    <property type="entry name" value="HTH_LUXR"/>
    <property type="match status" value="1"/>
</dbReference>
<dbReference type="PANTHER" id="PTHR44688">
    <property type="entry name" value="DNA-BINDING TRANSCRIPTIONAL ACTIVATOR DEVR_DOSR"/>
    <property type="match status" value="1"/>
</dbReference>
<keyword evidence="3" id="KW-0804">Transcription</keyword>
<feature type="domain" description="Response regulatory" evidence="6">
    <location>
        <begin position="6"/>
        <end position="118"/>
    </location>
</feature>
<dbReference type="PROSITE" id="PS50043">
    <property type="entry name" value="HTH_LUXR_2"/>
    <property type="match status" value="1"/>
</dbReference>
<evidence type="ECO:0000256" key="2">
    <source>
        <dbReference type="ARBA" id="ARBA00023125"/>
    </source>
</evidence>
<keyword evidence="1" id="KW-0805">Transcription regulation</keyword>
<evidence type="ECO:0000259" key="6">
    <source>
        <dbReference type="PROSITE" id="PS50110"/>
    </source>
</evidence>
<dbReference type="GO" id="GO:0003677">
    <property type="term" value="F:DNA binding"/>
    <property type="evidence" value="ECO:0007669"/>
    <property type="project" value="UniProtKB-KW"/>
</dbReference>
<dbReference type="PRINTS" id="PR00038">
    <property type="entry name" value="HTHLUXR"/>
</dbReference>
<evidence type="ECO:0000256" key="3">
    <source>
        <dbReference type="ARBA" id="ARBA00023163"/>
    </source>
</evidence>
<dbReference type="PANTHER" id="PTHR44688:SF16">
    <property type="entry name" value="DNA-BINDING TRANSCRIPTIONAL ACTIVATOR DEVR_DOSR"/>
    <property type="match status" value="1"/>
</dbReference>
<dbReference type="EMBL" id="WTYP01000001">
    <property type="protein sequence ID" value="MXP46082.1"/>
    <property type="molecule type" value="Genomic_DNA"/>
</dbReference>
<dbReference type="GO" id="GO:0000160">
    <property type="term" value="P:phosphorelay signal transduction system"/>
    <property type="evidence" value="ECO:0007669"/>
    <property type="project" value="InterPro"/>
</dbReference>
<organism evidence="7 8">
    <name type="scientific">Pontixanthobacter luteolus</name>
    <dbReference type="NCBI Taxonomy" id="295089"/>
    <lineage>
        <taxon>Bacteria</taxon>
        <taxon>Pseudomonadati</taxon>
        <taxon>Pseudomonadota</taxon>
        <taxon>Alphaproteobacteria</taxon>
        <taxon>Sphingomonadales</taxon>
        <taxon>Erythrobacteraceae</taxon>
        <taxon>Pontixanthobacter</taxon>
    </lineage>
</organism>
<evidence type="ECO:0000256" key="1">
    <source>
        <dbReference type="ARBA" id="ARBA00023015"/>
    </source>
</evidence>
<dbReference type="OrthoDB" id="9782655at2"/>
<dbReference type="Gene3D" id="1.10.10.10">
    <property type="entry name" value="Winged helix-like DNA-binding domain superfamily/Winged helix DNA-binding domain"/>
    <property type="match status" value="1"/>
</dbReference>
<accession>A0A6I4V2A0</accession>
<dbReference type="InterPro" id="IPR011006">
    <property type="entry name" value="CheY-like_superfamily"/>
</dbReference>
<dbReference type="AlphaFoldDB" id="A0A6I4V2A0"/>
<keyword evidence="8" id="KW-1185">Reference proteome</keyword>
<dbReference type="PROSITE" id="PS00622">
    <property type="entry name" value="HTH_LUXR_1"/>
    <property type="match status" value="1"/>
</dbReference>
<dbReference type="RefSeq" id="WP_160729359.1">
    <property type="nucleotide sequence ID" value="NZ_WTYP01000001.1"/>
</dbReference>
<dbReference type="CDD" id="cd06170">
    <property type="entry name" value="LuxR_C_like"/>
    <property type="match status" value="1"/>
</dbReference>
<feature type="domain" description="HTH luxR-type" evidence="5">
    <location>
        <begin position="134"/>
        <end position="199"/>
    </location>
</feature>
<dbReference type="InterPro" id="IPR001789">
    <property type="entry name" value="Sig_transdc_resp-reg_receiver"/>
</dbReference>
<reference evidence="7 8" key="1">
    <citation type="submission" date="2019-12" db="EMBL/GenBank/DDBJ databases">
        <title>Genomic-based taxomic classification of the family Erythrobacteraceae.</title>
        <authorList>
            <person name="Xu L."/>
        </authorList>
    </citation>
    <scope>NUCLEOTIDE SEQUENCE [LARGE SCALE GENOMIC DNA]</scope>
    <source>
        <strain evidence="7 8">SW-109</strain>
    </source>
</reference>
<dbReference type="InterPro" id="IPR000792">
    <property type="entry name" value="Tscrpt_reg_LuxR_C"/>
</dbReference>
<proteinExistence type="predicted"/>
<dbReference type="GO" id="GO:0006355">
    <property type="term" value="P:regulation of DNA-templated transcription"/>
    <property type="evidence" value="ECO:0007669"/>
    <property type="project" value="InterPro"/>
</dbReference>